<keyword evidence="7" id="KW-1185">Reference proteome</keyword>
<dbReference type="RefSeq" id="WP_386406719.1">
    <property type="nucleotide sequence ID" value="NZ_JBHTJH010000004.1"/>
</dbReference>
<organism evidence="6 7">
    <name type="scientific">Sungkyunkwania multivorans</name>
    <dbReference type="NCBI Taxonomy" id="1173618"/>
    <lineage>
        <taxon>Bacteria</taxon>
        <taxon>Pseudomonadati</taxon>
        <taxon>Bacteroidota</taxon>
        <taxon>Flavobacteriia</taxon>
        <taxon>Flavobacteriales</taxon>
        <taxon>Flavobacteriaceae</taxon>
        <taxon>Sungkyunkwania</taxon>
    </lineage>
</organism>
<feature type="transmembrane region" description="Helical" evidence="5">
    <location>
        <begin position="48"/>
        <end position="70"/>
    </location>
</feature>
<feature type="transmembrane region" description="Helical" evidence="5">
    <location>
        <begin position="17"/>
        <end position="36"/>
    </location>
</feature>
<evidence type="ECO:0000256" key="5">
    <source>
        <dbReference type="SAM" id="Phobius"/>
    </source>
</evidence>
<evidence type="ECO:0000256" key="3">
    <source>
        <dbReference type="ARBA" id="ARBA00022989"/>
    </source>
</evidence>
<dbReference type="InterPro" id="IPR019109">
    <property type="entry name" value="MamF_MmsF"/>
</dbReference>
<name>A0ABW3CWR6_9FLAO</name>
<comment type="subcellular location">
    <subcellularLocation>
        <location evidence="1">Membrane</location>
        <topology evidence="1">Multi-pass membrane protein</topology>
    </subcellularLocation>
</comment>
<evidence type="ECO:0000313" key="6">
    <source>
        <dbReference type="EMBL" id="MFD0862220.1"/>
    </source>
</evidence>
<gene>
    <name evidence="6" type="ORF">ACFQ1M_08360</name>
</gene>
<dbReference type="Proteomes" id="UP001596978">
    <property type="component" value="Unassembled WGS sequence"/>
</dbReference>
<evidence type="ECO:0000256" key="1">
    <source>
        <dbReference type="ARBA" id="ARBA00004141"/>
    </source>
</evidence>
<evidence type="ECO:0000256" key="2">
    <source>
        <dbReference type="ARBA" id="ARBA00022692"/>
    </source>
</evidence>
<accession>A0ABW3CWR6</accession>
<keyword evidence="2 5" id="KW-0812">Transmembrane</keyword>
<evidence type="ECO:0000313" key="7">
    <source>
        <dbReference type="Proteomes" id="UP001596978"/>
    </source>
</evidence>
<keyword evidence="3 5" id="KW-1133">Transmembrane helix</keyword>
<proteinExistence type="predicted"/>
<evidence type="ECO:0000256" key="4">
    <source>
        <dbReference type="ARBA" id="ARBA00023136"/>
    </source>
</evidence>
<reference evidence="7" key="1">
    <citation type="journal article" date="2019" name="Int. J. Syst. Evol. Microbiol.">
        <title>The Global Catalogue of Microorganisms (GCM) 10K type strain sequencing project: providing services to taxonomists for standard genome sequencing and annotation.</title>
        <authorList>
            <consortium name="The Broad Institute Genomics Platform"/>
            <consortium name="The Broad Institute Genome Sequencing Center for Infectious Disease"/>
            <person name="Wu L."/>
            <person name="Ma J."/>
        </authorList>
    </citation>
    <scope>NUCLEOTIDE SEQUENCE [LARGE SCALE GENOMIC DNA]</scope>
    <source>
        <strain evidence="7">CCUG 62952</strain>
    </source>
</reference>
<sequence>MQSEDRTLLMFTHLSQLLEFVTVIGGFVVPLILWVVKRNEIYKMDEHGRAILNFQISLFIYTIVCIPLILVLGLGIVGLVLLGIASFVLPIVNAIRANNGRDPYYPLSIPIL</sequence>
<feature type="transmembrane region" description="Helical" evidence="5">
    <location>
        <begin position="76"/>
        <end position="95"/>
    </location>
</feature>
<protein>
    <submittedName>
        <fullName evidence="6">DUF4870 domain-containing protein</fullName>
    </submittedName>
</protein>
<dbReference type="Pfam" id="PF09685">
    <property type="entry name" value="MamF_MmsF"/>
    <property type="match status" value="1"/>
</dbReference>
<comment type="caution">
    <text evidence="6">The sequence shown here is derived from an EMBL/GenBank/DDBJ whole genome shotgun (WGS) entry which is preliminary data.</text>
</comment>
<keyword evidence="4 5" id="KW-0472">Membrane</keyword>
<dbReference type="EMBL" id="JBHTJH010000004">
    <property type="protein sequence ID" value="MFD0862220.1"/>
    <property type="molecule type" value="Genomic_DNA"/>
</dbReference>